<dbReference type="InterPro" id="IPR036390">
    <property type="entry name" value="WH_DNA-bd_sf"/>
</dbReference>
<dbReference type="RefSeq" id="WP_081050120.1">
    <property type="nucleotide sequence ID" value="NZ_CP049362.1"/>
</dbReference>
<feature type="coiled-coil region" evidence="6">
    <location>
        <begin position="329"/>
        <end position="388"/>
    </location>
</feature>
<dbReference type="Gene3D" id="3.90.1150.10">
    <property type="entry name" value="Aspartate Aminotransferase, domain 1"/>
    <property type="match status" value="1"/>
</dbReference>
<feature type="domain" description="HTH gntR-type" evidence="7">
    <location>
        <begin position="3"/>
        <end position="71"/>
    </location>
</feature>
<keyword evidence="4" id="KW-0238">DNA-binding</keyword>
<dbReference type="Gene3D" id="1.10.10.10">
    <property type="entry name" value="Winged helix-like DNA-binding domain superfamily/Winged helix DNA-binding domain"/>
    <property type="match status" value="1"/>
</dbReference>
<evidence type="ECO:0000313" key="8">
    <source>
        <dbReference type="EMBL" id="QXX79561.1"/>
    </source>
</evidence>
<evidence type="ECO:0000256" key="5">
    <source>
        <dbReference type="ARBA" id="ARBA00023163"/>
    </source>
</evidence>
<evidence type="ECO:0000256" key="4">
    <source>
        <dbReference type="ARBA" id="ARBA00023125"/>
    </source>
</evidence>
<dbReference type="InterPro" id="IPR004839">
    <property type="entry name" value="Aminotransferase_I/II_large"/>
</dbReference>
<reference evidence="8 9" key="1">
    <citation type="submission" date="2020-02" db="EMBL/GenBank/DDBJ databases">
        <title>Partial ammonium oxidation to N2 by heterotrophic bacteria.</title>
        <authorList>
            <person name="Wu M."/>
        </authorList>
    </citation>
    <scope>NUCLEOTIDE SEQUENCE [LARGE SCALE GENOMIC DNA]</scope>
    <source>
        <strain evidence="8 9">HO-1</strain>
    </source>
</reference>
<dbReference type="PROSITE" id="PS50949">
    <property type="entry name" value="HTH_GNTR"/>
    <property type="match status" value="1"/>
</dbReference>
<dbReference type="Pfam" id="PF00392">
    <property type="entry name" value="GntR"/>
    <property type="match status" value="1"/>
</dbReference>
<keyword evidence="8" id="KW-0032">Aminotransferase</keyword>
<keyword evidence="9" id="KW-1185">Reference proteome</keyword>
<dbReference type="InterPro" id="IPR051446">
    <property type="entry name" value="HTH_trans_reg/aminotransferase"/>
</dbReference>
<organism evidence="8 9">
    <name type="scientific">Alcaligenes ammonioxydans</name>
    <dbReference type="NCBI Taxonomy" id="2582914"/>
    <lineage>
        <taxon>Bacteria</taxon>
        <taxon>Pseudomonadati</taxon>
        <taxon>Pseudomonadota</taxon>
        <taxon>Betaproteobacteria</taxon>
        <taxon>Burkholderiales</taxon>
        <taxon>Alcaligenaceae</taxon>
        <taxon>Alcaligenes</taxon>
    </lineage>
</organism>
<dbReference type="SUPFAM" id="SSF53383">
    <property type="entry name" value="PLP-dependent transferases"/>
    <property type="match status" value="1"/>
</dbReference>
<dbReference type="InterPro" id="IPR036388">
    <property type="entry name" value="WH-like_DNA-bd_sf"/>
</dbReference>
<name>A0ABX8SU60_9BURK</name>
<keyword evidence="5" id="KW-0804">Transcription</keyword>
<proteinExistence type="inferred from homology"/>
<dbReference type="Proteomes" id="UP000826050">
    <property type="component" value="Chromosome"/>
</dbReference>
<dbReference type="InterPro" id="IPR015421">
    <property type="entry name" value="PyrdxlP-dep_Trfase_major"/>
</dbReference>
<evidence type="ECO:0000313" key="9">
    <source>
        <dbReference type="Proteomes" id="UP000826050"/>
    </source>
</evidence>
<dbReference type="PANTHER" id="PTHR46577:SF2">
    <property type="entry name" value="TRANSCRIPTIONAL REGULATORY PROTEIN"/>
    <property type="match status" value="1"/>
</dbReference>
<dbReference type="InterPro" id="IPR000524">
    <property type="entry name" value="Tscrpt_reg_HTH_GntR"/>
</dbReference>
<dbReference type="GO" id="GO:0008483">
    <property type="term" value="F:transaminase activity"/>
    <property type="evidence" value="ECO:0007669"/>
    <property type="project" value="UniProtKB-KW"/>
</dbReference>
<sequence length="487" mass="54472">MDESLYLTLSNKLNQAISSGTFKAGSRLPSVRQTAKTYSVSANTVVAAYRHLEDQGLIQARPQSGFYVREQVPRLKQTFPIESASAPPTQGVLQLIETTFATQQNPAFTNISLACPKHDSEFYPSEKLSRIMSQIVRRQHNMICEYALPPGSLNLRHQIARRMLDVGAITDITEITITHGCIDALHLALLATTKSGDCVALESPTYFYLIPLLATLGLNVIEVPTDAETGLDLTALELLMKDHKIQAIVCMPNLHNPLGCSMPLKSKQQLAKLVNKYQVPLIEDGLYCELHFDQTLPAVKAFDSDGWIIFCSSFTKTLAPDFRIGWICAGRFNQEVQRLKNQLSMTESRLLCETIALFLESGGYDHHLRKLRKRYQQNMAQAQSLIANYFPAGTRTTKPQGGFVFWVEIPGNIDTVELHIEMLKENICLTPGALYSPNSRYNNALRISCCYPFNEKYRFAIERVGAKACALTGISSNRNHESIQHKP</sequence>
<keyword evidence="3" id="KW-0805">Transcription regulation</keyword>
<evidence type="ECO:0000256" key="2">
    <source>
        <dbReference type="ARBA" id="ARBA00022898"/>
    </source>
</evidence>
<gene>
    <name evidence="8" type="ORF">FE795_11390</name>
</gene>
<accession>A0ABX8SU60</accession>
<dbReference type="InterPro" id="IPR015424">
    <property type="entry name" value="PyrdxlP-dep_Trfase"/>
</dbReference>
<evidence type="ECO:0000259" key="7">
    <source>
        <dbReference type="PROSITE" id="PS50949"/>
    </source>
</evidence>
<dbReference type="CDD" id="cd00609">
    <property type="entry name" value="AAT_like"/>
    <property type="match status" value="1"/>
</dbReference>
<keyword evidence="2" id="KW-0663">Pyridoxal phosphate</keyword>
<dbReference type="CDD" id="cd07377">
    <property type="entry name" value="WHTH_GntR"/>
    <property type="match status" value="1"/>
</dbReference>
<dbReference type="InterPro" id="IPR015422">
    <property type="entry name" value="PyrdxlP-dep_Trfase_small"/>
</dbReference>
<dbReference type="SMART" id="SM00345">
    <property type="entry name" value="HTH_GNTR"/>
    <property type="match status" value="1"/>
</dbReference>
<protein>
    <submittedName>
        <fullName evidence="8">PLP-dependent aminotransferase family protein</fullName>
    </submittedName>
</protein>
<dbReference type="Pfam" id="PF00155">
    <property type="entry name" value="Aminotran_1_2"/>
    <property type="match status" value="1"/>
</dbReference>
<evidence type="ECO:0000256" key="6">
    <source>
        <dbReference type="SAM" id="Coils"/>
    </source>
</evidence>
<dbReference type="Gene3D" id="3.40.640.10">
    <property type="entry name" value="Type I PLP-dependent aspartate aminotransferase-like (Major domain)"/>
    <property type="match status" value="1"/>
</dbReference>
<dbReference type="EMBL" id="CP049362">
    <property type="protein sequence ID" value="QXX79561.1"/>
    <property type="molecule type" value="Genomic_DNA"/>
</dbReference>
<dbReference type="SUPFAM" id="SSF46785">
    <property type="entry name" value="Winged helix' DNA-binding domain"/>
    <property type="match status" value="1"/>
</dbReference>
<comment type="similarity">
    <text evidence="1">In the C-terminal section; belongs to the class-I pyridoxal-phosphate-dependent aminotransferase family.</text>
</comment>
<evidence type="ECO:0000256" key="1">
    <source>
        <dbReference type="ARBA" id="ARBA00005384"/>
    </source>
</evidence>
<keyword evidence="6" id="KW-0175">Coiled coil</keyword>
<evidence type="ECO:0000256" key="3">
    <source>
        <dbReference type="ARBA" id="ARBA00023015"/>
    </source>
</evidence>
<dbReference type="PANTHER" id="PTHR46577">
    <property type="entry name" value="HTH-TYPE TRANSCRIPTIONAL REGULATORY PROTEIN GABR"/>
    <property type="match status" value="1"/>
</dbReference>
<keyword evidence="8" id="KW-0808">Transferase</keyword>